<evidence type="ECO:0000313" key="2">
    <source>
        <dbReference type="WBParaSite" id="JU765_v2.g3313.t1"/>
    </source>
</evidence>
<proteinExistence type="predicted"/>
<organism evidence="1 2">
    <name type="scientific">Panagrolaimus sp. JU765</name>
    <dbReference type="NCBI Taxonomy" id="591449"/>
    <lineage>
        <taxon>Eukaryota</taxon>
        <taxon>Metazoa</taxon>
        <taxon>Ecdysozoa</taxon>
        <taxon>Nematoda</taxon>
        <taxon>Chromadorea</taxon>
        <taxon>Rhabditida</taxon>
        <taxon>Tylenchina</taxon>
        <taxon>Panagrolaimomorpha</taxon>
        <taxon>Panagrolaimoidea</taxon>
        <taxon>Panagrolaimidae</taxon>
        <taxon>Panagrolaimus</taxon>
    </lineage>
</organism>
<accession>A0AC34R4N1</accession>
<name>A0AC34R4N1_9BILA</name>
<dbReference type="WBParaSite" id="JU765_v2.g3313.t1">
    <property type="protein sequence ID" value="JU765_v2.g3313.t1"/>
    <property type="gene ID" value="JU765_v2.g3313"/>
</dbReference>
<dbReference type="Proteomes" id="UP000887576">
    <property type="component" value="Unplaced"/>
</dbReference>
<evidence type="ECO:0000313" key="1">
    <source>
        <dbReference type="Proteomes" id="UP000887576"/>
    </source>
</evidence>
<reference evidence="2" key="1">
    <citation type="submission" date="2022-11" db="UniProtKB">
        <authorList>
            <consortium name="WormBaseParasite"/>
        </authorList>
    </citation>
    <scope>IDENTIFICATION</scope>
</reference>
<protein>
    <submittedName>
        <fullName evidence="2">Uncharacterized protein</fullName>
    </submittedName>
</protein>
<sequence length="103" mass="11487">MPDLPNIEESLVKLLAQERLLKFAPALAQNSVKHADDLLHVTDEELSMPDLPNIEESLVKLLAQERLLKFAPALAQNSVKHPDDLLHVTDEELSVGFLGTEIR</sequence>